<evidence type="ECO:0000313" key="4">
    <source>
        <dbReference type="EMBL" id="CAE0351513.1"/>
    </source>
</evidence>
<evidence type="ECO:0000256" key="1">
    <source>
        <dbReference type="ARBA" id="ARBA00012837"/>
    </source>
</evidence>
<dbReference type="EMBL" id="HBII01025209">
    <property type="protein sequence ID" value="CAE0351513.1"/>
    <property type="molecule type" value="Transcribed_RNA"/>
</dbReference>
<dbReference type="SMART" id="SM00836">
    <property type="entry name" value="DALR_1"/>
    <property type="match status" value="1"/>
</dbReference>
<proteinExistence type="predicted"/>
<evidence type="ECO:0000259" key="3">
    <source>
        <dbReference type="SMART" id="SM00836"/>
    </source>
</evidence>
<accession>A0A7S3JCL2</accession>
<sequence>MYVRLCSILKKGGYDEEKLQELAQTTEISLETKEEKELALLILRLPEYIEMVFNDLQINKICNIIYEISSKIGEFYQTNKVLGDEKEHSRILLIEITRKVMKTLFTMLGMNTIEKI</sequence>
<dbReference type="EC" id="6.1.1.19" evidence="1"/>
<protein>
    <recommendedName>
        <fullName evidence="1">arginine--tRNA ligase</fullName>
        <ecNumber evidence="1">6.1.1.19</ecNumber>
    </recommendedName>
</protein>
<dbReference type="PANTHER" id="PTHR11956:SF5">
    <property type="entry name" value="ARGININE--TRNA LIGASE, CYTOPLASMIC"/>
    <property type="match status" value="1"/>
</dbReference>
<dbReference type="InterPro" id="IPR001278">
    <property type="entry name" value="Arg-tRNA-ligase"/>
</dbReference>
<dbReference type="GO" id="GO:0004814">
    <property type="term" value="F:arginine-tRNA ligase activity"/>
    <property type="evidence" value="ECO:0007669"/>
    <property type="project" value="UniProtKB-EC"/>
</dbReference>
<name>A0A7S3JCL2_9SPIT</name>
<gene>
    <name evidence="4" type="ORF">EHAR0213_LOCUS10427</name>
</gene>
<dbReference type="Pfam" id="PF05746">
    <property type="entry name" value="DALR_1"/>
    <property type="match status" value="1"/>
</dbReference>
<organism evidence="4">
    <name type="scientific">Euplotes harpa</name>
    <dbReference type="NCBI Taxonomy" id="151035"/>
    <lineage>
        <taxon>Eukaryota</taxon>
        <taxon>Sar</taxon>
        <taxon>Alveolata</taxon>
        <taxon>Ciliophora</taxon>
        <taxon>Intramacronucleata</taxon>
        <taxon>Spirotrichea</taxon>
        <taxon>Hypotrichia</taxon>
        <taxon>Euplotida</taxon>
        <taxon>Euplotidae</taxon>
        <taxon>Euplotes</taxon>
    </lineage>
</organism>
<comment type="catalytic activity">
    <reaction evidence="2">
        <text>tRNA(Arg) + L-arginine + ATP = L-arginyl-tRNA(Arg) + AMP + diphosphate</text>
        <dbReference type="Rhea" id="RHEA:20301"/>
        <dbReference type="Rhea" id="RHEA-COMP:9658"/>
        <dbReference type="Rhea" id="RHEA-COMP:9673"/>
        <dbReference type="ChEBI" id="CHEBI:30616"/>
        <dbReference type="ChEBI" id="CHEBI:32682"/>
        <dbReference type="ChEBI" id="CHEBI:33019"/>
        <dbReference type="ChEBI" id="CHEBI:78442"/>
        <dbReference type="ChEBI" id="CHEBI:78513"/>
        <dbReference type="ChEBI" id="CHEBI:456215"/>
        <dbReference type="EC" id="6.1.1.19"/>
    </reaction>
</comment>
<dbReference type="GO" id="GO:0006420">
    <property type="term" value="P:arginyl-tRNA aminoacylation"/>
    <property type="evidence" value="ECO:0007669"/>
    <property type="project" value="InterPro"/>
</dbReference>
<dbReference type="GO" id="GO:0005524">
    <property type="term" value="F:ATP binding"/>
    <property type="evidence" value="ECO:0007669"/>
    <property type="project" value="InterPro"/>
</dbReference>
<dbReference type="InterPro" id="IPR009080">
    <property type="entry name" value="tRNAsynth_Ia_anticodon-bd"/>
</dbReference>
<feature type="domain" description="DALR anticodon binding" evidence="3">
    <location>
        <begin position="2"/>
        <end position="116"/>
    </location>
</feature>
<evidence type="ECO:0000256" key="2">
    <source>
        <dbReference type="ARBA" id="ARBA00049339"/>
    </source>
</evidence>
<dbReference type="Gene3D" id="1.10.730.10">
    <property type="entry name" value="Isoleucyl-tRNA Synthetase, Domain 1"/>
    <property type="match status" value="1"/>
</dbReference>
<dbReference type="InterPro" id="IPR008909">
    <property type="entry name" value="DALR_anticod-bd"/>
</dbReference>
<dbReference type="PANTHER" id="PTHR11956">
    <property type="entry name" value="ARGINYL-TRNA SYNTHETASE"/>
    <property type="match status" value="1"/>
</dbReference>
<reference evidence="4" key="1">
    <citation type="submission" date="2021-01" db="EMBL/GenBank/DDBJ databases">
        <authorList>
            <person name="Corre E."/>
            <person name="Pelletier E."/>
            <person name="Niang G."/>
            <person name="Scheremetjew M."/>
            <person name="Finn R."/>
            <person name="Kale V."/>
            <person name="Holt S."/>
            <person name="Cochrane G."/>
            <person name="Meng A."/>
            <person name="Brown T."/>
            <person name="Cohen L."/>
        </authorList>
    </citation>
    <scope>NUCLEOTIDE SEQUENCE</scope>
    <source>
        <strain evidence="4">FSP1.4</strain>
    </source>
</reference>
<dbReference type="SUPFAM" id="SSF47323">
    <property type="entry name" value="Anticodon-binding domain of a subclass of class I aminoacyl-tRNA synthetases"/>
    <property type="match status" value="1"/>
</dbReference>
<dbReference type="AlphaFoldDB" id="A0A7S3JCL2"/>